<dbReference type="GO" id="GO:0016787">
    <property type="term" value="F:hydrolase activity"/>
    <property type="evidence" value="ECO:0007669"/>
    <property type="project" value="UniProtKB-KW"/>
</dbReference>
<comment type="caution">
    <text evidence="2">The sequence shown here is derived from an EMBL/GenBank/DDBJ whole genome shotgun (WGS) entry which is preliminary data.</text>
</comment>
<dbReference type="RefSeq" id="WP_059350863.1">
    <property type="nucleotide sequence ID" value="NZ_LDYG01000026.1"/>
</dbReference>
<protein>
    <submittedName>
        <fullName evidence="2">Alpha/beta hydrolase</fullName>
    </submittedName>
</protein>
<dbReference type="AlphaFoldDB" id="A0A147K934"/>
<dbReference type="SUPFAM" id="SSF53474">
    <property type="entry name" value="alpha/beta-Hydrolases"/>
    <property type="match status" value="1"/>
</dbReference>
<dbReference type="Pfam" id="PF12146">
    <property type="entry name" value="Hydrolase_4"/>
    <property type="match status" value="1"/>
</dbReference>
<evidence type="ECO:0000259" key="1">
    <source>
        <dbReference type="Pfam" id="PF12146"/>
    </source>
</evidence>
<evidence type="ECO:0000313" key="3">
    <source>
        <dbReference type="Proteomes" id="UP000074108"/>
    </source>
</evidence>
<gene>
    <name evidence="2" type="ORF">Q75_06900</name>
</gene>
<dbReference type="InterPro" id="IPR022742">
    <property type="entry name" value="Hydrolase_4"/>
</dbReference>
<dbReference type="Gene3D" id="3.40.50.1820">
    <property type="entry name" value="alpha/beta hydrolase"/>
    <property type="match status" value="1"/>
</dbReference>
<dbReference type="Proteomes" id="UP000074108">
    <property type="component" value="Unassembled WGS sequence"/>
</dbReference>
<dbReference type="STRING" id="1150625.Q75_06900"/>
<reference evidence="2 3" key="1">
    <citation type="journal article" date="2016" name="Front. Microbiol.">
        <title>Microevolution Analysis of Bacillus coahuilensis Unveils Differences in Phosphorus Acquisition Strategies and Their Regulation.</title>
        <authorList>
            <person name="Gomez-Lunar Z."/>
            <person name="Hernandez-Gonzalez I."/>
            <person name="Rodriguez-Torres M.D."/>
            <person name="Souza V."/>
            <person name="Olmedo-Alvarez G."/>
        </authorList>
    </citation>
    <scope>NUCLEOTIDE SEQUENCE [LARGE SCALE GENOMIC DNA]</scope>
    <source>
        <strain evidence="3">p1.1.43</strain>
    </source>
</reference>
<accession>A0A147K934</accession>
<dbReference type="PATRIC" id="fig|1150625.3.peg.1448"/>
<organism evidence="2 3">
    <name type="scientific">Bacillus coahuilensis p1.1.43</name>
    <dbReference type="NCBI Taxonomy" id="1150625"/>
    <lineage>
        <taxon>Bacteria</taxon>
        <taxon>Bacillati</taxon>
        <taxon>Bacillota</taxon>
        <taxon>Bacilli</taxon>
        <taxon>Bacillales</taxon>
        <taxon>Bacillaceae</taxon>
        <taxon>Bacillus</taxon>
    </lineage>
</organism>
<keyword evidence="3" id="KW-1185">Reference proteome</keyword>
<keyword evidence="2" id="KW-0378">Hydrolase</keyword>
<dbReference type="InterPro" id="IPR029058">
    <property type="entry name" value="AB_hydrolase_fold"/>
</dbReference>
<dbReference type="InterPro" id="IPR051044">
    <property type="entry name" value="MAG_DAG_Lipase"/>
</dbReference>
<dbReference type="PANTHER" id="PTHR11614">
    <property type="entry name" value="PHOSPHOLIPASE-RELATED"/>
    <property type="match status" value="1"/>
</dbReference>
<name>A0A147K934_9BACI</name>
<sequence length="309" mass="34677">MSTQSYVKMSDGHSIYMTIWDCKNPKGVIHILHGMAEHINRYDSFAKFLVTEGYCVVGHDHRGHGKTAEKNGQLGYFSDSDGFERVVRDVGEVQEKIKQLYPANPIILFGHSMGSFIARRYIQVNDTVLSACVLSGTGGDPGILGLLGRGIAKMEARIYSKKKVSPLLDDLSFGGFNNKFKPTKTKFDWLSRDEEKVKEYIEDPLSGNISTVGFFIDLLEGLKTIHKDEEVKKVNSSLKILLISGDQDPVGNGGKSVWQVANQFKKNGIQDVEVRLYEGARHELLHETNHELIYQDIVHFIKSVSELNK</sequence>
<dbReference type="OrthoDB" id="9806902at2"/>
<feature type="domain" description="Serine aminopeptidase S33" evidence="1">
    <location>
        <begin position="24"/>
        <end position="289"/>
    </location>
</feature>
<dbReference type="EMBL" id="LDYG01000026">
    <property type="protein sequence ID" value="KUP06808.1"/>
    <property type="molecule type" value="Genomic_DNA"/>
</dbReference>
<proteinExistence type="predicted"/>
<evidence type="ECO:0000313" key="2">
    <source>
        <dbReference type="EMBL" id="KUP06808.1"/>
    </source>
</evidence>